<dbReference type="SUPFAM" id="SSF53850">
    <property type="entry name" value="Periplasmic binding protein-like II"/>
    <property type="match status" value="1"/>
</dbReference>
<evidence type="ECO:0000256" key="2">
    <source>
        <dbReference type="SAM" id="SignalP"/>
    </source>
</evidence>
<dbReference type="InterPro" id="IPR004682">
    <property type="entry name" value="TRAP_DctP"/>
</dbReference>
<dbReference type="RefSeq" id="WP_147155716.1">
    <property type="nucleotide sequence ID" value="NZ_BKAJ01000160.1"/>
</dbReference>
<dbReference type="Proteomes" id="UP000321058">
    <property type="component" value="Unassembled WGS sequence"/>
</dbReference>
<protein>
    <submittedName>
        <fullName evidence="3">C4-dicarboxylate ABC transporter</fullName>
    </submittedName>
</protein>
<organism evidence="3 4">
    <name type="scientific">Reyranella soli</name>
    <dbReference type="NCBI Taxonomy" id="1230389"/>
    <lineage>
        <taxon>Bacteria</taxon>
        <taxon>Pseudomonadati</taxon>
        <taxon>Pseudomonadota</taxon>
        <taxon>Alphaproteobacteria</taxon>
        <taxon>Hyphomicrobiales</taxon>
        <taxon>Reyranellaceae</taxon>
        <taxon>Reyranella</taxon>
    </lineage>
</organism>
<dbReference type="GO" id="GO:0030246">
    <property type="term" value="F:carbohydrate binding"/>
    <property type="evidence" value="ECO:0007669"/>
    <property type="project" value="TreeGrafter"/>
</dbReference>
<dbReference type="InterPro" id="IPR018389">
    <property type="entry name" value="DctP_fam"/>
</dbReference>
<keyword evidence="4" id="KW-1185">Reference proteome</keyword>
<reference evidence="3 4" key="1">
    <citation type="submission" date="2019-07" db="EMBL/GenBank/DDBJ databases">
        <title>Whole genome shotgun sequence of Reyranella soli NBRC 108950.</title>
        <authorList>
            <person name="Hosoyama A."/>
            <person name="Uohara A."/>
            <person name="Ohji S."/>
            <person name="Ichikawa N."/>
        </authorList>
    </citation>
    <scope>NUCLEOTIDE SEQUENCE [LARGE SCALE GENOMIC DNA]</scope>
    <source>
        <strain evidence="3 4">NBRC 108950</strain>
    </source>
</reference>
<dbReference type="PANTHER" id="PTHR33376">
    <property type="match status" value="1"/>
</dbReference>
<dbReference type="AlphaFoldDB" id="A0A512NN51"/>
<proteinExistence type="predicted"/>
<dbReference type="EMBL" id="BKAJ01000160">
    <property type="protein sequence ID" value="GEP60368.1"/>
    <property type="molecule type" value="Genomic_DNA"/>
</dbReference>
<dbReference type="Pfam" id="PF03480">
    <property type="entry name" value="DctP"/>
    <property type="match status" value="1"/>
</dbReference>
<dbReference type="CDD" id="cd13671">
    <property type="entry name" value="PBP2_TRAP_SBP_like_3"/>
    <property type="match status" value="1"/>
</dbReference>
<evidence type="ECO:0000313" key="4">
    <source>
        <dbReference type="Proteomes" id="UP000321058"/>
    </source>
</evidence>
<comment type="caution">
    <text evidence="3">The sequence shown here is derived from an EMBL/GenBank/DDBJ whole genome shotgun (WGS) entry which is preliminary data.</text>
</comment>
<dbReference type="Gene3D" id="3.40.190.170">
    <property type="entry name" value="Bacterial extracellular solute-binding protein, family 7"/>
    <property type="match status" value="1"/>
</dbReference>
<accession>A0A512NN51</accession>
<dbReference type="OrthoDB" id="8204956at2"/>
<dbReference type="PANTHER" id="PTHR33376:SF2">
    <property type="entry name" value="DICARBOXYLATE-BINDING PERIPLASMIC PROTEIN"/>
    <property type="match status" value="1"/>
</dbReference>
<name>A0A512NN51_9HYPH</name>
<dbReference type="InterPro" id="IPR038404">
    <property type="entry name" value="TRAP_DctP_sf"/>
</dbReference>
<dbReference type="PIRSF" id="PIRSF006470">
    <property type="entry name" value="DctB"/>
    <property type="match status" value="1"/>
</dbReference>
<feature type="signal peptide" evidence="2">
    <location>
        <begin position="1"/>
        <end position="22"/>
    </location>
</feature>
<evidence type="ECO:0000256" key="1">
    <source>
        <dbReference type="ARBA" id="ARBA00022729"/>
    </source>
</evidence>
<evidence type="ECO:0000313" key="3">
    <source>
        <dbReference type="EMBL" id="GEP60368.1"/>
    </source>
</evidence>
<dbReference type="GO" id="GO:0030288">
    <property type="term" value="C:outer membrane-bounded periplasmic space"/>
    <property type="evidence" value="ECO:0007669"/>
    <property type="project" value="InterPro"/>
</dbReference>
<sequence length="323" mass="35367">MRIAKTLLATCVVAFAATTAQAKEFRSSDVHPLDYPTVQAVMYMGKLINERSGGKNSVKVFGQSTLGSEKDTIEQTKIGALDMVRVNVAPFNNIVPATIVPSLPFLFKSTAHMRRVLDGPIGDEILAAMEAQGFIGLCFYDSGSRSFYSGKKAIKSVADTKGMKIRVQQSDMWVAMMQAVGANATPLPYAEVYTALKTGVVDAAENNWPSYESSRHYEAAKIYSLTEHSMAPELLVFSKKVWDGLSKEDQAIIRAAAKESVPYMRKLWDEREAQARKTVEAAGSQVVSDVDKKSFSDAMAPVYAKFAADPKLQDLVKRIQAAD</sequence>
<gene>
    <name evidence="3" type="ORF">RSO01_75340</name>
</gene>
<keyword evidence="1 2" id="KW-0732">Signal</keyword>
<dbReference type="NCBIfam" id="NF037995">
    <property type="entry name" value="TRAP_S1"/>
    <property type="match status" value="1"/>
</dbReference>
<dbReference type="NCBIfam" id="TIGR00787">
    <property type="entry name" value="dctP"/>
    <property type="match status" value="1"/>
</dbReference>
<dbReference type="GO" id="GO:0055085">
    <property type="term" value="P:transmembrane transport"/>
    <property type="evidence" value="ECO:0007669"/>
    <property type="project" value="InterPro"/>
</dbReference>
<dbReference type="FunFam" id="3.40.190.170:FF:000001">
    <property type="entry name" value="TRAP dicarboxylate transporter, DctP subunit"/>
    <property type="match status" value="1"/>
</dbReference>
<feature type="chain" id="PRO_5022091973" evidence="2">
    <location>
        <begin position="23"/>
        <end position="323"/>
    </location>
</feature>